<evidence type="ECO:0000256" key="5">
    <source>
        <dbReference type="PROSITE-ProRule" id="PRU00302"/>
    </source>
</evidence>
<feature type="domain" description="Sushi" evidence="6">
    <location>
        <begin position="49"/>
        <end position="117"/>
    </location>
</feature>
<dbReference type="EMBL" id="LSYS01001493">
    <property type="protein sequence ID" value="OPJ89084.1"/>
    <property type="molecule type" value="Genomic_DNA"/>
</dbReference>
<keyword evidence="3" id="KW-1015">Disulfide bond</keyword>
<organism evidence="7 8">
    <name type="scientific">Patagioenas fasciata monilis</name>
    <dbReference type="NCBI Taxonomy" id="372326"/>
    <lineage>
        <taxon>Eukaryota</taxon>
        <taxon>Metazoa</taxon>
        <taxon>Chordata</taxon>
        <taxon>Craniata</taxon>
        <taxon>Vertebrata</taxon>
        <taxon>Euteleostomi</taxon>
        <taxon>Archelosauria</taxon>
        <taxon>Archosauria</taxon>
        <taxon>Dinosauria</taxon>
        <taxon>Saurischia</taxon>
        <taxon>Theropoda</taxon>
        <taxon>Coelurosauria</taxon>
        <taxon>Aves</taxon>
        <taxon>Neognathae</taxon>
        <taxon>Neoaves</taxon>
        <taxon>Columbimorphae</taxon>
        <taxon>Columbiformes</taxon>
        <taxon>Columbidae</taxon>
        <taxon>Patagioenas</taxon>
    </lineage>
</organism>
<dbReference type="SUPFAM" id="SSF57535">
    <property type="entry name" value="Complement control module/SCR domain"/>
    <property type="match status" value="2"/>
</dbReference>
<dbReference type="Pfam" id="PF00084">
    <property type="entry name" value="Sushi"/>
    <property type="match status" value="2"/>
</dbReference>
<dbReference type="InterPro" id="IPR000436">
    <property type="entry name" value="Sushi_SCR_CCP_dom"/>
</dbReference>
<dbReference type="PANTHER" id="PTHR19325:SF570">
    <property type="entry name" value="COMPLEMENT COMPONENT 4 BINDING PROTEIN, MEMBRANE"/>
    <property type="match status" value="1"/>
</dbReference>
<dbReference type="Gene3D" id="2.10.70.10">
    <property type="entry name" value="Complement Module, domain 1"/>
    <property type="match status" value="2"/>
</dbReference>
<keyword evidence="1 5" id="KW-0768">Sushi</keyword>
<dbReference type="PANTHER" id="PTHR19325">
    <property type="entry name" value="COMPLEMENT COMPONENT-RELATED SUSHI DOMAIN-CONTAINING"/>
    <property type="match status" value="1"/>
</dbReference>
<evidence type="ECO:0000256" key="3">
    <source>
        <dbReference type="ARBA" id="ARBA00023157"/>
    </source>
</evidence>
<dbReference type="AlphaFoldDB" id="A0A1V4KX98"/>
<evidence type="ECO:0000259" key="6">
    <source>
        <dbReference type="PROSITE" id="PS50923"/>
    </source>
</evidence>
<evidence type="ECO:0000313" key="7">
    <source>
        <dbReference type="EMBL" id="OPJ89084.1"/>
    </source>
</evidence>
<keyword evidence="2" id="KW-0677">Repeat</keyword>
<comment type="caution">
    <text evidence="7">The sequence shown here is derived from an EMBL/GenBank/DDBJ whole genome shotgun (WGS) entry which is preliminary data.</text>
</comment>
<evidence type="ECO:0000256" key="4">
    <source>
        <dbReference type="ARBA" id="ARBA00023180"/>
    </source>
</evidence>
<keyword evidence="8" id="KW-1185">Reference proteome</keyword>
<dbReference type="OrthoDB" id="406096at2759"/>
<proteinExistence type="predicted"/>
<gene>
    <name evidence="7" type="ORF">AV530_019173</name>
</gene>
<dbReference type="InterPro" id="IPR050350">
    <property type="entry name" value="Compl-Cell_Adhes-Reg"/>
</dbReference>
<dbReference type="InterPro" id="IPR035976">
    <property type="entry name" value="Sushi/SCR/CCP_sf"/>
</dbReference>
<evidence type="ECO:0000256" key="1">
    <source>
        <dbReference type="ARBA" id="ARBA00022659"/>
    </source>
</evidence>
<reference evidence="7 8" key="1">
    <citation type="submission" date="2016-02" db="EMBL/GenBank/DDBJ databases">
        <title>Band-tailed pigeon sequencing and assembly.</title>
        <authorList>
            <person name="Soares A.E."/>
            <person name="Novak B.J."/>
            <person name="Rice E.S."/>
            <person name="O'Connell B."/>
            <person name="Chang D."/>
            <person name="Weber S."/>
            <person name="Shapiro B."/>
        </authorList>
    </citation>
    <scope>NUCLEOTIDE SEQUENCE [LARGE SCALE GENOMIC DNA]</scope>
    <source>
        <strain evidence="7">BTP2013</strain>
        <tissue evidence="7">Blood</tissue>
    </source>
</reference>
<dbReference type="SMART" id="SM00032">
    <property type="entry name" value="CCP"/>
    <property type="match status" value="2"/>
</dbReference>
<name>A0A1V4KX98_PATFA</name>
<sequence length="278" mass="30300">MIPLTDLQFGARATVFCDDGYKLVGSNFIQCQLKGNDVEWSKRPTCELITCSSPPRITNGKHDGEGVEKFVYNSTVTYSCDYGFQLVGNKTPSDGFQALICILSVSRGNGIRPSKKALTWEKKLSLYKKSLQNTISFSRSASFSKTPVSRGCAPSASRFVVPLYKTQSYYSPGTRQGSMCLPKYTGLSGILPQAGCFGNLNRSKIASFCGTRGDALTPILTLFHTSAVVGGQEKPDMAEMLLQQIPHPLQRILLPIKRLREGGSVTLPALSTLTTGRH</sequence>
<protein>
    <recommendedName>
        <fullName evidence="6">Sushi domain-containing protein</fullName>
    </recommendedName>
</protein>
<dbReference type="Proteomes" id="UP000190648">
    <property type="component" value="Unassembled WGS sequence"/>
</dbReference>
<evidence type="ECO:0000313" key="8">
    <source>
        <dbReference type="Proteomes" id="UP000190648"/>
    </source>
</evidence>
<keyword evidence="4" id="KW-0325">Glycoprotein</keyword>
<feature type="domain" description="Sushi" evidence="6">
    <location>
        <begin position="1"/>
        <end position="48"/>
    </location>
</feature>
<accession>A0A1V4KX98</accession>
<dbReference type="PROSITE" id="PS50923">
    <property type="entry name" value="SUSHI"/>
    <property type="match status" value="2"/>
</dbReference>
<evidence type="ECO:0000256" key="2">
    <source>
        <dbReference type="ARBA" id="ARBA00022737"/>
    </source>
</evidence>
<dbReference type="CDD" id="cd00033">
    <property type="entry name" value="CCP"/>
    <property type="match status" value="2"/>
</dbReference>
<comment type="caution">
    <text evidence="5">Lacks conserved residue(s) required for the propagation of feature annotation.</text>
</comment>